<reference evidence="3" key="1">
    <citation type="submission" date="2020-07" db="EMBL/GenBank/DDBJ databases">
        <title>The High-quality genome of the commercially important snow crab, Chionoecetes opilio.</title>
        <authorList>
            <person name="Jeong J.-H."/>
            <person name="Ryu S."/>
        </authorList>
    </citation>
    <scope>NUCLEOTIDE SEQUENCE</scope>
    <source>
        <strain evidence="3">MADBK_172401_WGS</strain>
        <tissue evidence="3">Digestive gland</tissue>
    </source>
</reference>
<dbReference type="GO" id="GO:0004523">
    <property type="term" value="F:RNA-DNA hybrid ribonuclease activity"/>
    <property type="evidence" value="ECO:0007669"/>
    <property type="project" value="InterPro"/>
</dbReference>
<feature type="region of interest" description="Disordered" evidence="1">
    <location>
        <begin position="110"/>
        <end position="133"/>
    </location>
</feature>
<protein>
    <recommendedName>
        <fullName evidence="2">RNase H type-1 domain-containing protein</fullName>
    </recommendedName>
</protein>
<dbReference type="Gene3D" id="3.30.420.10">
    <property type="entry name" value="Ribonuclease H-like superfamily/Ribonuclease H"/>
    <property type="match status" value="1"/>
</dbReference>
<evidence type="ECO:0000313" key="4">
    <source>
        <dbReference type="Proteomes" id="UP000770661"/>
    </source>
</evidence>
<dbReference type="InterPro" id="IPR012337">
    <property type="entry name" value="RNaseH-like_sf"/>
</dbReference>
<evidence type="ECO:0000256" key="1">
    <source>
        <dbReference type="SAM" id="MobiDB-lite"/>
    </source>
</evidence>
<keyword evidence="4" id="KW-1185">Reference proteome</keyword>
<dbReference type="InterPro" id="IPR036397">
    <property type="entry name" value="RNaseH_sf"/>
</dbReference>
<dbReference type="GO" id="GO:0003676">
    <property type="term" value="F:nucleic acid binding"/>
    <property type="evidence" value="ECO:0007669"/>
    <property type="project" value="InterPro"/>
</dbReference>
<dbReference type="AlphaFoldDB" id="A0A8J4XRL5"/>
<organism evidence="3 4">
    <name type="scientific">Chionoecetes opilio</name>
    <name type="common">Atlantic snow crab</name>
    <name type="synonym">Cancer opilio</name>
    <dbReference type="NCBI Taxonomy" id="41210"/>
    <lineage>
        <taxon>Eukaryota</taxon>
        <taxon>Metazoa</taxon>
        <taxon>Ecdysozoa</taxon>
        <taxon>Arthropoda</taxon>
        <taxon>Crustacea</taxon>
        <taxon>Multicrustacea</taxon>
        <taxon>Malacostraca</taxon>
        <taxon>Eumalacostraca</taxon>
        <taxon>Eucarida</taxon>
        <taxon>Decapoda</taxon>
        <taxon>Pleocyemata</taxon>
        <taxon>Brachyura</taxon>
        <taxon>Eubrachyura</taxon>
        <taxon>Majoidea</taxon>
        <taxon>Majidae</taxon>
        <taxon>Chionoecetes</taxon>
    </lineage>
</organism>
<dbReference type="PROSITE" id="PS50879">
    <property type="entry name" value="RNASE_H_1"/>
    <property type="match status" value="1"/>
</dbReference>
<dbReference type="InterPro" id="IPR002156">
    <property type="entry name" value="RNaseH_domain"/>
</dbReference>
<comment type="caution">
    <text evidence="3">The sequence shown here is derived from an EMBL/GenBank/DDBJ whole genome shotgun (WGS) entry which is preliminary data.</text>
</comment>
<sequence length="133" mass="14348">MKKRVSQFLQVSASGRSLKAGNDIGSNATFNAILEWLYLLKRRGRTVSFCWVPAHVGVAGSEEADALAKAAARRPALSHFAVPATDLRSAIHRSVHTSWQERWNNIGQNKLAPSAKVSRTGATSVSPGDGRLP</sequence>
<dbReference type="OrthoDB" id="6375235at2759"/>
<feature type="domain" description="RNase H type-1" evidence="2">
    <location>
        <begin position="1"/>
        <end position="73"/>
    </location>
</feature>
<dbReference type="EMBL" id="JACEEZ010022165">
    <property type="protein sequence ID" value="KAG0712738.1"/>
    <property type="molecule type" value="Genomic_DNA"/>
</dbReference>
<proteinExistence type="predicted"/>
<dbReference type="SUPFAM" id="SSF53098">
    <property type="entry name" value="Ribonuclease H-like"/>
    <property type="match status" value="1"/>
</dbReference>
<name>A0A8J4XRL5_CHIOP</name>
<gene>
    <name evidence="3" type="ORF">GWK47_017772</name>
</gene>
<dbReference type="Proteomes" id="UP000770661">
    <property type="component" value="Unassembled WGS sequence"/>
</dbReference>
<evidence type="ECO:0000259" key="2">
    <source>
        <dbReference type="PROSITE" id="PS50879"/>
    </source>
</evidence>
<accession>A0A8J4XRL5</accession>
<evidence type="ECO:0000313" key="3">
    <source>
        <dbReference type="EMBL" id="KAG0712738.1"/>
    </source>
</evidence>